<reference evidence="7 8" key="1">
    <citation type="journal article" date="2014" name="Genome Announc.">
        <title>Draft Genome Sequence of Magnetospirillum sp. Strain SO-1, a Freshwater Magnetotactic Bacterium Isolated from the Ol'khovka River, Russia.</title>
        <authorList>
            <person name="Grouzdev D.S."/>
            <person name="Dziuba M.V."/>
            <person name="Sukhacheva M.S."/>
            <person name="Mardanov A.V."/>
            <person name="Beletskiy A.V."/>
            <person name="Kuznetsov B.B."/>
            <person name="Skryabin K.G."/>
        </authorList>
    </citation>
    <scope>NUCLEOTIDE SEQUENCE [LARGE SCALE GENOMIC DNA]</scope>
    <source>
        <strain evidence="7 8">SO-1</strain>
    </source>
</reference>
<keyword evidence="3" id="KW-0540">Nuclease</keyword>
<evidence type="ECO:0000256" key="5">
    <source>
        <dbReference type="ARBA" id="ARBA00022801"/>
    </source>
</evidence>
<name>M3AB74_9PROT</name>
<evidence type="ECO:0000256" key="4">
    <source>
        <dbReference type="ARBA" id="ARBA00022741"/>
    </source>
</evidence>
<dbReference type="Pfam" id="PF01934">
    <property type="entry name" value="HepT-like"/>
    <property type="match status" value="1"/>
</dbReference>
<dbReference type="AlphaFoldDB" id="M3AB74"/>
<keyword evidence="4" id="KW-0547">Nucleotide-binding</keyword>
<evidence type="ECO:0000256" key="6">
    <source>
        <dbReference type="ARBA" id="ARBA00024207"/>
    </source>
</evidence>
<evidence type="ECO:0000313" key="8">
    <source>
        <dbReference type="Proteomes" id="UP000011744"/>
    </source>
</evidence>
<comment type="similarity">
    <text evidence="6">Belongs to the HepT RNase toxin family.</text>
</comment>
<dbReference type="PANTHER" id="PTHR34139:SF1">
    <property type="entry name" value="RNASE MJ1380-RELATED"/>
    <property type="match status" value="1"/>
</dbReference>
<dbReference type="InterPro" id="IPR008201">
    <property type="entry name" value="HepT-like"/>
</dbReference>
<evidence type="ECO:0000313" key="7">
    <source>
        <dbReference type="EMBL" id="EME69759.1"/>
    </source>
</evidence>
<organism evidence="7 8">
    <name type="scientific">Paramagnetospirillum caucaseum</name>
    <dbReference type="NCBI Taxonomy" id="1244869"/>
    <lineage>
        <taxon>Bacteria</taxon>
        <taxon>Pseudomonadati</taxon>
        <taxon>Pseudomonadota</taxon>
        <taxon>Alphaproteobacteria</taxon>
        <taxon>Rhodospirillales</taxon>
        <taxon>Magnetospirillaceae</taxon>
        <taxon>Paramagnetospirillum</taxon>
    </lineage>
</organism>
<evidence type="ECO:0000256" key="2">
    <source>
        <dbReference type="ARBA" id="ARBA00022649"/>
    </source>
</evidence>
<keyword evidence="8" id="KW-1185">Reference proteome</keyword>
<dbReference type="RefSeq" id="WP_008617774.1">
    <property type="nucleotide sequence ID" value="NZ_AONQ01000028.1"/>
</dbReference>
<dbReference type="EMBL" id="AONQ01000028">
    <property type="protein sequence ID" value="EME69759.1"/>
    <property type="molecule type" value="Genomic_DNA"/>
</dbReference>
<keyword evidence="5" id="KW-0378">Hydrolase</keyword>
<dbReference type="PANTHER" id="PTHR34139">
    <property type="entry name" value="UPF0331 PROTEIN MJ0127"/>
    <property type="match status" value="1"/>
</dbReference>
<dbReference type="STRING" id="1244869.H261_12014"/>
<dbReference type="OrthoDB" id="4829434at2"/>
<keyword evidence="2" id="KW-1277">Toxin-antitoxin system</keyword>
<dbReference type="PATRIC" id="fig|1244869.3.peg.2423"/>
<dbReference type="InterPro" id="IPR037038">
    <property type="entry name" value="HepT-like_sf"/>
</dbReference>
<dbReference type="GO" id="GO:0000166">
    <property type="term" value="F:nucleotide binding"/>
    <property type="evidence" value="ECO:0007669"/>
    <property type="project" value="UniProtKB-KW"/>
</dbReference>
<dbReference type="eggNOG" id="COG2361">
    <property type="taxonomic scope" value="Bacteria"/>
</dbReference>
<dbReference type="GO" id="GO:0004540">
    <property type="term" value="F:RNA nuclease activity"/>
    <property type="evidence" value="ECO:0007669"/>
    <property type="project" value="InterPro"/>
</dbReference>
<evidence type="ECO:0008006" key="9">
    <source>
        <dbReference type="Google" id="ProtNLM"/>
    </source>
</evidence>
<dbReference type="GO" id="GO:0110001">
    <property type="term" value="C:toxin-antitoxin complex"/>
    <property type="evidence" value="ECO:0007669"/>
    <property type="project" value="InterPro"/>
</dbReference>
<keyword evidence="1" id="KW-0597">Phosphoprotein</keyword>
<comment type="caution">
    <text evidence="7">The sequence shown here is derived from an EMBL/GenBank/DDBJ whole genome shotgun (WGS) entry which is preliminary data.</text>
</comment>
<sequence length="115" mass="12996">MRRDARAYLWDIQQAADAIMRFLDGFDPTTFAENELVYSAVERKFEIIGEALGQLAKVDPDLALRVPDMRDIIAFRNVLIHGYAGIEHRRVWDIAQSALPGLRTVVAELLGDLGR</sequence>
<dbReference type="Proteomes" id="UP000011744">
    <property type="component" value="Unassembled WGS sequence"/>
</dbReference>
<gene>
    <name evidence="7" type="ORF">H261_12014</name>
</gene>
<evidence type="ECO:0000256" key="1">
    <source>
        <dbReference type="ARBA" id="ARBA00022553"/>
    </source>
</evidence>
<evidence type="ECO:0000256" key="3">
    <source>
        <dbReference type="ARBA" id="ARBA00022722"/>
    </source>
</evidence>
<dbReference type="InterPro" id="IPR051813">
    <property type="entry name" value="HepT_RNase_toxin"/>
</dbReference>
<proteinExistence type="inferred from homology"/>
<dbReference type="Gene3D" id="1.20.120.580">
    <property type="entry name" value="bsu32300-like"/>
    <property type="match status" value="1"/>
</dbReference>
<accession>M3AB74</accession>
<protein>
    <recommendedName>
        <fullName evidence="9">Nucleotidyltransferase</fullName>
    </recommendedName>
</protein>
<dbReference type="GO" id="GO:0016787">
    <property type="term" value="F:hydrolase activity"/>
    <property type="evidence" value="ECO:0007669"/>
    <property type="project" value="UniProtKB-KW"/>
</dbReference>